<dbReference type="GO" id="GO:0051287">
    <property type="term" value="F:NAD binding"/>
    <property type="evidence" value="ECO:0007669"/>
    <property type="project" value="InterPro"/>
</dbReference>
<proteinExistence type="inferred from homology"/>
<dbReference type="Pfam" id="PF02826">
    <property type="entry name" value="2-Hacid_dh_C"/>
    <property type="match status" value="1"/>
</dbReference>
<dbReference type="Proteomes" id="UP000189911">
    <property type="component" value="Chromosome C"/>
</dbReference>
<evidence type="ECO:0000313" key="6">
    <source>
        <dbReference type="EMBL" id="SCU84082.1"/>
    </source>
</evidence>
<comment type="similarity">
    <text evidence="3">Belongs to the D-isomer specific 2-hydroxyacid dehydrogenase family.</text>
</comment>
<feature type="domain" description="D-isomer specific 2-hydroxyacid dehydrogenase catalytic" evidence="4">
    <location>
        <begin position="77"/>
        <end position="121"/>
    </location>
</feature>
<dbReference type="PANTHER" id="PTHR10996">
    <property type="entry name" value="2-HYDROXYACID DEHYDROGENASE-RELATED"/>
    <property type="match status" value="1"/>
</dbReference>
<dbReference type="InterPro" id="IPR006139">
    <property type="entry name" value="D-isomer_2_OHA_DH_cat_dom"/>
</dbReference>
<evidence type="ECO:0000313" key="7">
    <source>
        <dbReference type="Proteomes" id="UP000189911"/>
    </source>
</evidence>
<organism evidence="6 7">
    <name type="scientific">Lachancea nothofagi CBS 11611</name>
    <dbReference type="NCBI Taxonomy" id="1266666"/>
    <lineage>
        <taxon>Eukaryota</taxon>
        <taxon>Fungi</taxon>
        <taxon>Dikarya</taxon>
        <taxon>Ascomycota</taxon>
        <taxon>Saccharomycotina</taxon>
        <taxon>Saccharomycetes</taxon>
        <taxon>Saccharomycetales</taxon>
        <taxon>Saccharomycetaceae</taxon>
        <taxon>Lachancea</taxon>
    </lineage>
</organism>
<accession>A0A1G4J3P8</accession>
<dbReference type="PANTHER" id="PTHR10996:SF178">
    <property type="entry name" value="2-HYDROXYACID DEHYDROGENASE YGL185C-RELATED"/>
    <property type="match status" value="1"/>
</dbReference>
<sequence>MKNDHMLVKPAILFISNLNENSEILNSVIKENFQVYFHKFKSSEPEDFLEYLHETFTENAPLAAIYAGFTAFGPIGGLTKDMIEHAYFPRHSLQCITLCSRGVDFVDIKALSAHGIKLLNYEDDMSNIGSAQGIIKPALAGNDVADCVLWHVIEGFRKFSLQQSNLRYYRTTNLARFCANGRSPEAVESVFGHELRTCLAKSPRGQKVLILGLGAIGKKIAYKLQHGLGMEVHYAKRNSDIDAPWSFHALDGSLLPKLSQFSTIVVALPGTPETKHLIDRQFLTFCSDELILVNVGRGTILEQTAINDAVRENKLRHLGMDVYYSEPYVDEYLLDCVSNVSSTPHVGSGTADVFNQSCDFALNNIIEVVLKGKSGHSLVV</sequence>
<dbReference type="GO" id="GO:0005829">
    <property type="term" value="C:cytosol"/>
    <property type="evidence" value="ECO:0007669"/>
    <property type="project" value="TreeGrafter"/>
</dbReference>
<keyword evidence="1 3" id="KW-0560">Oxidoreductase</keyword>
<dbReference type="InterPro" id="IPR036291">
    <property type="entry name" value="NAD(P)-bd_dom_sf"/>
</dbReference>
<dbReference type="OrthoDB" id="298012at2759"/>
<evidence type="ECO:0000259" key="5">
    <source>
        <dbReference type="Pfam" id="PF02826"/>
    </source>
</evidence>
<name>A0A1G4J3P8_9SACH</name>
<dbReference type="EMBL" id="LT598446">
    <property type="protein sequence ID" value="SCU84082.1"/>
    <property type="molecule type" value="Genomic_DNA"/>
</dbReference>
<keyword evidence="2" id="KW-0520">NAD</keyword>
<dbReference type="SUPFAM" id="SSF51735">
    <property type="entry name" value="NAD(P)-binding Rossmann-fold domains"/>
    <property type="match status" value="1"/>
</dbReference>
<dbReference type="InterPro" id="IPR050223">
    <property type="entry name" value="D-isomer_2-hydroxyacid_DH"/>
</dbReference>
<dbReference type="GO" id="GO:0030267">
    <property type="term" value="F:glyoxylate reductase (NADPH) activity"/>
    <property type="evidence" value="ECO:0007669"/>
    <property type="project" value="TreeGrafter"/>
</dbReference>
<evidence type="ECO:0000256" key="1">
    <source>
        <dbReference type="ARBA" id="ARBA00023002"/>
    </source>
</evidence>
<dbReference type="Pfam" id="PF00389">
    <property type="entry name" value="2-Hacid_dh"/>
    <property type="match status" value="1"/>
</dbReference>
<feature type="domain" description="D-isomer specific 2-hydroxyacid dehydrogenase NAD-binding" evidence="5">
    <location>
        <begin position="196"/>
        <end position="347"/>
    </location>
</feature>
<dbReference type="AlphaFoldDB" id="A0A1G4J3P8"/>
<protein>
    <submittedName>
        <fullName evidence="6">LANO_0C00342g1_1</fullName>
    </submittedName>
</protein>
<dbReference type="Gene3D" id="3.40.50.720">
    <property type="entry name" value="NAD(P)-binding Rossmann-like Domain"/>
    <property type="match status" value="2"/>
</dbReference>
<dbReference type="GO" id="GO:0016618">
    <property type="term" value="F:hydroxypyruvate reductase [NAD(P)H] activity"/>
    <property type="evidence" value="ECO:0007669"/>
    <property type="project" value="TreeGrafter"/>
</dbReference>
<gene>
    <name evidence="6" type="ORF">LANO_0C00342G</name>
</gene>
<dbReference type="SUPFAM" id="SSF52283">
    <property type="entry name" value="Formate/glycerate dehydrogenase catalytic domain-like"/>
    <property type="match status" value="1"/>
</dbReference>
<keyword evidence="7" id="KW-1185">Reference proteome</keyword>
<evidence type="ECO:0000259" key="4">
    <source>
        <dbReference type="Pfam" id="PF00389"/>
    </source>
</evidence>
<dbReference type="InterPro" id="IPR006140">
    <property type="entry name" value="D-isomer_DH_NAD-bd"/>
</dbReference>
<evidence type="ECO:0000256" key="3">
    <source>
        <dbReference type="RuleBase" id="RU003719"/>
    </source>
</evidence>
<reference evidence="7" key="1">
    <citation type="submission" date="2016-03" db="EMBL/GenBank/DDBJ databases">
        <authorList>
            <person name="Devillers Hugo."/>
        </authorList>
    </citation>
    <scope>NUCLEOTIDE SEQUENCE [LARGE SCALE GENOMIC DNA]</scope>
</reference>
<evidence type="ECO:0000256" key="2">
    <source>
        <dbReference type="ARBA" id="ARBA00023027"/>
    </source>
</evidence>